<reference evidence="1 2" key="1">
    <citation type="submission" date="2018-04" db="EMBL/GenBank/DDBJ databases">
        <title>Genomic Encyclopedia of Archaeal and Bacterial Type Strains, Phase II (KMG-II): from individual species to whole genera.</title>
        <authorList>
            <person name="Goeker M."/>
        </authorList>
    </citation>
    <scope>NUCLEOTIDE SEQUENCE [LARGE SCALE GENOMIC DNA]</scope>
    <source>
        <strain evidence="1 2">DSM 21823</strain>
    </source>
</reference>
<dbReference type="OrthoDB" id="8232020at2"/>
<accession>A0A2T6B854</accession>
<dbReference type="AlphaFoldDB" id="A0A2T6B854"/>
<dbReference type="EMBL" id="QBKP01000002">
    <property type="protein sequence ID" value="PTX52260.1"/>
    <property type="molecule type" value="Genomic_DNA"/>
</dbReference>
<sequence>MKVHDPFSGRPRSLAEVYADGAASGGSLKEFLDEFYSESDPLKKYEMILEEPPLTDDPKRNAWVAACAAHLSRETIGPPPAWTTKPERYLRRAWFPSGMESLKATFIVESPAAFRERMIFVEADPLYTPRKDVPFGSRLVDEVAL</sequence>
<keyword evidence="2" id="KW-1185">Reference proteome</keyword>
<name>A0A2T6B854_9RHOB</name>
<dbReference type="Proteomes" id="UP000244224">
    <property type="component" value="Unassembled WGS sequence"/>
</dbReference>
<evidence type="ECO:0000313" key="2">
    <source>
        <dbReference type="Proteomes" id="UP000244224"/>
    </source>
</evidence>
<comment type="caution">
    <text evidence="1">The sequence shown here is derived from an EMBL/GenBank/DDBJ whole genome shotgun (WGS) entry which is preliminary data.</text>
</comment>
<dbReference type="RefSeq" id="WP_108127558.1">
    <property type="nucleotide sequence ID" value="NZ_QBKP01000002.1"/>
</dbReference>
<gene>
    <name evidence="1" type="ORF">C8N34_10238</name>
</gene>
<proteinExistence type="predicted"/>
<protein>
    <submittedName>
        <fullName evidence="1">Uncharacterized protein</fullName>
    </submittedName>
</protein>
<evidence type="ECO:0000313" key="1">
    <source>
        <dbReference type="EMBL" id="PTX52260.1"/>
    </source>
</evidence>
<organism evidence="1 2">
    <name type="scientific">Gemmobacter caeni</name>
    <dbReference type="NCBI Taxonomy" id="589035"/>
    <lineage>
        <taxon>Bacteria</taxon>
        <taxon>Pseudomonadati</taxon>
        <taxon>Pseudomonadota</taxon>
        <taxon>Alphaproteobacteria</taxon>
        <taxon>Rhodobacterales</taxon>
        <taxon>Paracoccaceae</taxon>
        <taxon>Gemmobacter</taxon>
    </lineage>
</organism>